<reference evidence="3" key="1">
    <citation type="journal article" date="2009" name="ISME J.">
        <title>The genome sequence of the psychrophilic archaeon, Methanococcoides burtonii: the role of genome evolution in cold adaptation.</title>
        <authorList>
            <person name="Allen M.A."/>
            <person name="Lauro F.M."/>
            <person name="Williams T.J."/>
            <person name="Burg D."/>
            <person name="Siddiqui K.S."/>
            <person name="De Francisci D."/>
            <person name="Chong K.W."/>
            <person name="Pilak O."/>
            <person name="Chew H.H."/>
            <person name="De Maere M.Z."/>
            <person name="Ting L."/>
            <person name="Katrib M."/>
            <person name="Ng C."/>
            <person name="Sowers K.R."/>
            <person name="Galperin M.Y."/>
            <person name="Anderson I.J."/>
            <person name="Ivanova N."/>
            <person name="Dalin E."/>
            <person name="Martinez M."/>
            <person name="Lapidus A."/>
            <person name="Hauser L."/>
            <person name="Land M."/>
            <person name="Thomas T."/>
            <person name="Cavicchioli R."/>
        </authorList>
    </citation>
    <scope>NUCLEOTIDE SEQUENCE [LARGE SCALE GENOMIC DNA]</scope>
    <source>
        <strain evidence="3">DSM 6242 / NBRC 107633 / OCM 468 / ACE-M</strain>
    </source>
</reference>
<evidence type="ECO:0000313" key="2">
    <source>
        <dbReference type="EMBL" id="ABE53092.1"/>
    </source>
</evidence>
<dbReference type="RefSeq" id="WP_011500228.1">
    <property type="nucleotide sequence ID" value="NC_007955.1"/>
</dbReference>
<organism evidence="2 3">
    <name type="scientific">Methanococcoides burtonii (strain DSM 6242 / NBRC 107633 / OCM 468 / ACE-M)</name>
    <dbReference type="NCBI Taxonomy" id="259564"/>
    <lineage>
        <taxon>Archaea</taxon>
        <taxon>Methanobacteriati</taxon>
        <taxon>Methanobacteriota</taxon>
        <taxon>Stenosarchaea group</taxon>
        <taxon>Methanomicrobia</taxon>
        <taxon>Methanosarcinales</taxon>
        <taxon>Methanosarcinaceae</taxon>
        <taxon>Methanococcoides</taxon>
    </lineage>
</organism>
<dbReference type="GO" id="GO:0016758">
    <property type="term" value="F:hexosyltransferase activity"/>
    <property type="evidence" value="ECO:0007669"/>
    <property type="project" value="UniProtKB-ARBA"/>
</dbReference>
<name>Q12TY4_METBU</name>
<protein>
    <submittedName>
        <fullName evidence="2">Glycosyl transferase, family 2</fullName>
    </submittedName>
</protein>
<accession>Q12TY4</accession>
<proteinExistence type="predicted"/>
<gene>
    <name evidence="2" type="ordered locus">Mbur_2229</name>
</gene>
<keyword evidence="3" id="KW-1185">Reference proteome</keyword>
<dbReference type="Pfam" id="PF00535">
    <property type="entry name" value="Glycos_transf_2"/>
    <property type="match status" value="1"/>
</dbReference>
<dbReference type="HOGENOM" id="CLU_025996_0_9_2"/>
<dbReference type="PANTHER" id="PTHR22916">
    <property type="entry name" value="GLYCOSYLTRANSFERASE"/>
    <property type="match status" value="1"/>
</dbReference>
<evidence type="ECO:0000259" key="1">
    <source>
        <dbReference type="Pfam" id="PF00535"/>
    </source>
</evidence>
<dbReference type="EMBL" id="CP000300">
    <property type="protein sequence ID" value="ABE53092.1"/>
    <property type="molecule type" value="Genomic_DNA"/>
</dbReference>
<dbReference type="STRING" id="259564.Mbur_2229"/>
<dbReference type="OrthoDB" id="141732at2157"/>
<dbReference type="SUPFAM" id="SSF53448">
    <property type="entry name" value="Nucleotide-diphospho-sugar transferases"/>
    <property type="match status" value="1"/>
</dbReference>
<dbReference type="InterPro" id="IPR029044">
    <property type="entry name" value="Nucleotide-diphossugar_trans"/>
</dbReference>
<dbReference type="AlphaFoldDB" id="Q12TY4"/>
<keyword evidence="2" id="KW-0808">Transferase</keyword>
<sequence>MSEKESVKISVVMPAYNAEAYLKDSIESILDQTYTDFEFIIVDDASTDNSHEIIEEYSKKDKRIVVLRNEINLGIAETRTKGTKYSKGKYIAVSDADDISILTRLEKQYNYLEEHKDCGVVGGFIELFDSDTSKIIGVRKYYEDDANLRKRLFLYCPVAQPVCMMRKEVFETLGYYDPKYPPAEDLDLWFRIGTKYKFANIQEILLKYRVHKKSATISTTKKMEAMTLKIRKKYSHGYGYSMTLFDKVYNLSIRTTKFVPYNIKIWVFNFIRDE</sequence>
<dbReference type="CAZy" id="GT2">
    <property type="family name" value="Glycosyltransferase Family 2"/>
</dbReference>
<dbReference type="GeneID" id="3998841"/>
<dbReference type="KEGG" id="mbu:Mbur_2229"/>
<dbReference type="InterPro" id="IPR001173">
    <property type="entry name" value="Glyco_trans_2-like"/>
</dbReference>
<dbReference type="Proteomes" id="UP000001979">
    <property type="component" value="Chromosome"/>
</dbReference>
<evidence type="ECO:0000313" key="3">
    <source>
        <dbReference type="Proteomes" id="UP000001979"/>
    </source>
</evidence>
<dbReference type="Gene3D" id="3.90.550.10">
    <property type="entry name" value="Spore Coat Polysaccharide Biosynthesis Protein SpsA, Chain A"/>
    <property type="match status" value="1"/>
</dbReference>
<feature type="domain" description="Glycosyltransferase 2-like" evidence="1">
    <location>
        <begin position="10"/>
        <end position="173"/>
    </location>
</feature>
<dbReference type="PANTHER" id="PTHR22916:SF3">
    <property type="entry name" value="UDP-GLCNAC:BETAGAL BETA-1,3-N-ACETYLGLUCOSAMINYLTRANSFERASE-LIKE PROTEIN 1"/>
    <property type="match status" value="1"/>
</dbReference>